<dbReference type="RefSeq" id="WP_211630041.1">
    <property type="nucleotide sequence ID" value="NZ_CP073100.1"/>
</dbReference>
<keyword evidence="3" id="KW-1185">Reference proteome</keyword>
<feature type="transmembrane region" description="Helical" evidence="1">
    <location>
        <begin position="276"/>
        <end position="294"/>
    </location>
</feature>
<sequence length="317" mass="34739">MEKAWDHDLPERFGPMTVKELRQNLRRGSFVYPFIGIQLLAVLAVFAEFQMSRVAEYTEYVGVMNLGLMGSSGPFWVVVSVICMVIMPLGGLILMGQELEEGNHELLLLTQLNRWKVVLGKFYTIWGLCALTFVSLLPYVVVRYLLGSIEWWREACCSLTVLGGSAIIAAGAIGASSFKGLAARIGIMALFFLSCGAACSVPLAVAASREKGCEIWYHLNALSAVFCYTMLGLSLARSRLRLVVHAYEVKPSWMIVGLLVFTPFVVWMTTLFTGGYAGLVGLIGMAFVSIYADVTPKAPKWMAAPTPNIPPPPMPHS</sequence>
<keyword evidence="1" id="KW-0472">Membrane</keyword>
<dbReference type="EMBL" id="CP073100">
    <property type="protein sequence ID" value="QUE49952.1"/>
    <property type="molecule type" value="Genomic_DNA"/>
</dbReference>
<feature type="transmembrane region" description="Helical" evidence="1">
    <location>
        <begin position="253"/>
        <end position="270"/>
    </location>
</feature>
<gene>
    <name evidence="2" type="ORF">KBB96_13865</name>
</gene>
<dbReference type="KEGG" id="lamb:KBB96_13865"/>
<feature type="transmembrane region" description="Helical" evidence="1">
    <location>
        <begin position="75"/>
        <end position="96"/>
    </location>
</feature>
<feature type="transmembrane region" description="Helical" evidence="1">
    <location>
        <begin position="151"/>
        <end position="173"/>
    </location>
</feature>
<keyword evidence="1" id="KW-0812">Transmembrane</keyword>
<dbReference type="Proteomes" id="UP000676169">
    <property type="component" value="Chromosome"/>
</dbReference>
<feature type="transmembrane region" description="Helical" evidence="1">
    <location>
        <begin position="185"/>
        <end position="209"/>
    </location>
</feature>
<protein>
    <submittedName>
        <fullName evidence="2">Uncharacterized protein</fullName>
    </submittedName>
</protein>
<name>A0A975IY79_9BACT</name>
<feature type="transmembrane region" description="Helical" evidence="1">
    <location>
        <begin position="29"/>
        <end position="47"/>
    </location>
</feature>
<keyword evidence="1" id="KW-1133">Transmembrane helix</keyword>
<feature type="transmembrane region" description="Helical" evidence="1">
    <location>
        <begin position="215"/>
        <end position="233"/>
    </location>
</feature>
<accession>A0A975IY79</accession>
<evidence type="ECO:0000313" key="3">
    <source>
        <dbReference type="Proteomes" id="UP000676169"/>
    </source>
</evidence>
<proteinExistence type="predicted"/>
<reference evidence="2" key="1">
    <citation type="submission" date="2021-04" db="EMBL/GenBank/DDBJ databases">
        <title>Luteolibacter sp. 32A isolated from the skin of an Anderson's salamander (Ambystoma andersonii).</title>
        <authorList>
            <person name="Spergser J."/>
            <person name="Busse H.-J."/>
        </authorList>
    </citation>
    <scope>NUCLEOTIDE SEQUENCE</scope>
    <source>
        <strain evidence="2">32A</strain>
    </source>
</reference>
<organism evidence="2 3">
    <name type="scientific">Luteolibacter ambystomatis</name>
    <dbReference type="NCBI Taxonomy" id="2824561"/>
    <lineage>
        <taxon>Bacteria</taxon>
        <taxon>Pseudomonadati</taxon>
        <taxon>Verrucomicrobiota</taxon>
        <taxon>Verrucomicrobiia</taxon>
        <taxon>Verrucomicrobiales</taxon>
        <taxon>Verrucomicrobiaceae</taxon>
        <taxon>Luteolibacter</taxon>
    </lineage>
</organism>
<feature type="transmembrane region" description="Helical" evidence="1">
    <location>
        <begin position="117"/>
        <end position="139"/>
    </location>
</feature>
<evidence type="ECO:0000313" key="2">
    <source>
        <dbReference type="EMBL" id="QUE49952.1"/>
    </source>
</evidence>
<evidence type="ECO:0000256" key="1">
    <source>
        <dbReference type="SAM" id="Phobius"/>
    </source>
</evidence>
<dbReference type="AlphaFoldDB" id="A0A975IY79"/>